<comment type="caution">
    <text evidence="2">The sequence shown here is derived from an EMBL/GenBank/DDBJ whole genome shotgun (WGS) entry which is preliminary data.</text>
</comment>
<dbReference type="EMBL" id="BAOQ01000050">
    <property type="protein sequence ID" value="GAC86010.1"/>
    <property type="molecule type" value="Genomic_DNA"/>
</dbReference>
<name>A0ABQ0IR49_9ACTN</name>
<dbReference type="Proteomes" id="UP000035021">
    <property type="component" value="Unassembled WGS sequence"/>
</dbReference>
<feature type="transmembrane region" description="Helical" evidence="1">
    <location>
        <begin position="28"/>
        <end position="49"/>
    </location>
</feature>
<keyword evidence="3" id="KW-1185">Reference proteome</keyword>
<keyword evidence="1" id="KW-1133">Transmembrane helix</keyword>
<reference evidence="2 3" key="1">
    <citation type="submission" date="2013-02" db="EMBL/GenBank/DDBJ databases">
        <title>Whole genome shotgun sequence of Gordonia paraffinivorans NBRC 108238.</title>
        <authorList>
            <person name="Isaki-Nakamura S."/>
            <person name="Hosoyama A."/>
            <person name="Tsuchikane K."/>
            <person name="Ando Y."/>
            <person name="Baba S."/>
            <person name="Ohji S."/>
            <person name="Hamada M."/>
            <person name="Tamura T."/>
            <person name="Yamazoe A."/>
            <person name="Yamazaki S."/>
            <person name="Fujita N."/>
        </authorList>
    </citation>
    <scope>NUCLEOTIDE SEQUENCE [LARGE SCALE GENOMIC DNA]</scope>
    <source>
        <strain evidence="2 3">NBRC 108238</strain>
    </source>
</reference>
<keyword evidence="1" id="KW-0812">Transmembrane</keyword>
<evidence type="ECO:0000313" key="2">
    <source>
        <dbReference type="EMBL" id="GAC86010.1"/>
    </source>
</evidence>
<keyword evidence="1" id="KW-0472">Membrane</keyword>
<evidence type="ECO:0008006" key="4">
    <source>
        <dbReference type="Google" id="ProtNLM"/>
    </source>
</evidence>
<gene>
    <name evidence="2" type="ORF">GP2_050_00040</name>
</gene>
<accession>A0ABQ0IR49</accession>
<evidence type="ECO:0000313" key="3">
    <source>
        <dbReference type="Proteomes" id="UP000035021"/>
    </source>
</evidence>
<sequence length="229" mass="24558">MAAWAGSAAISLVATVWGHVAGQGAFWGLAVTLPGYAIMIMGSLFSLMLRPMAGQLYALREANERQAALDAATAAATEVRERRLAALDERARPILTRIAEREEFTDDEVAVARLIEAQLRDGIRAPGLDHPRVRDAAWQARRRGVTVLLLDDGGLAADGEDTEAARRRLADAVARVLDETSDGRVTVRIQPPGRAVLASVSVVGTSRVERVDFDASDLAVHEVADVDAQ</sequence>
<proteinExistence type="predicted"/>
<evidence type="ECO:0000256" key="1">
    <source>
        <dbReference type="SAM" id="Phobius"/>
    </source>
</evidence>
<dbReference type="RefSeq" id="WP_006902273.1">
    <property type="nucleotide sequence ID" value="NZ_BAOQ01000050.1"/>
</dbReference>
<organism evidence="2 3">
    <name type="scientific">Gordonia paraffinivorans NBRC 108238</name>
    <dbReference type="NCBI Taxonomy" id="1223543"/>
    <lineage>
        <taxon>Bacteria</taxon>
        <taxon>Bacillati</taxon>
        <taxon>Actinomycetota</taxon>
        <taxon>Actinomycetes</taxon>
        <taxon>Mycobacteriales</taxon>
        <taxon>Gordoniaceae</taxon>
        <taxon>Gordonia</taxon>
    </lineage>
</organism>
<protein>
    <recommendedName>
        <fullName evidence="4">Two-component histidine kinase</fullName>
    </recommendedName>
</protein>